<dbReference type="InterPro" id="IPR005824">
    <property type="entry name" value="KOW"/>
</dbReference>
<reference evidence="9" key="1">
    <citation type="submission" date="2017-09" db="EMBL/GenBank/DDBJ databases">
        <title>Depth-based differentiation of microbial function through sediment-hosted aquifers and enrichment of novel symbionts in the deep terrestrial subsurface.</title>
        <authorList>
            <person name="Probst A.J."/>
            <person name="Ladd B."/>
            <person name="Jarett J.K."/>
            <person name="Geller-Mcgrath D.E."/>
            <person name="Sieber C.M.K."/>
            <person name="Emerson J.B."/>
            <person name="Anantharaman K."/>
            <person name="Thomas B.C."/>
            <person name="Malmstrom R."/>
            <person name="Stieglmeier M."/>
            <person name="Klingl A."/>
            <person name="Woyke T."/>
            <person name="Ryan C.M."/>
            <person name="Banfield J.F."/>
        </authorList>
    </citation>
    <scope>NUCLEOTIDE SEQUENCE [LARGE SCALE GENOMIC DNA]</scope>
</reference>
<evidence type="ECO:0000256" key="4">
    <source>
        <dbReference type="ARBA" id="ARBA00035206"/>
    </source>
</evidence>
<dbReference type="InterPro" id="IPR041988">
    <property type="entry name" value="Ribosomal_uL24_KOW"/>
</dbReference>
<dbReference type="Gene3D" id="2.30.30.30">
    <property type="match status" value="1"/>
</dbReference>
<dbReference type="AlphaFoldDB" id="A0A2H0TFD2"/>
<sequence>MKLKKGDQVHIVSGKDKGKEGKILRILPEVGKIVVDGINAQMKHQRSRREGKKGEKVRKFMPLNASNVMIVCQSCKKFSRIGYKSGNEARKVRVCKKCQAEL</sequence>
<dbReference type="GO" id="GO:0006412">
    <property type="term" value="P:translation"/>
    <property type="evidence" value="ECO:0007669"/>
    <property type="project" value="UniProtKB-UniRule"/>
</dbReference>
<dbReference type="NCBIfam" id="TIGR01079">
    <property type="entry name" value="rplX_bact"/>
    <property type="match status" value="1"/>
</dbReference>
<evidence type="ECO:0000256" key="5">
    <source>
        <dbReference type="HAMAP-Rule" id="MF_01326"/>
    </source>
</evidence>
<organism evidence="8 9">
    <name type="scientific">Candidatus Niyogibacteria bacterium CG10_big_fil_rev_8_21_14_0_10_42_19</name>
    <dbReference type="NCBI Taxonomy" id="1974725"/>
    <lineage>
        <taxon>Bacteria</taxon>
        <taxon>Candidatus Niyogiibacteriota</taxon>
    </lineage>
</organism>
<dbReference type="GO" id="GO:0005840">
    <property type="term" value="C:ribosome"/>
    <property type="evidence" value="ECO:0007669"/>
    <property type="project" value="UniProtKB-KW"/>
</dbReference>
<keyword evidence="2 5" id="KW-0689">Ribosomal protein</keyword>
<comment type="function">
    <text evidence="5">One of the proteins that surrounds the polypeptide exit tunnel on the outside of the subunit.</text>
</comment>
<proteinExistence type="inferred from homology"/>
<dbReference type="InterPro" id="IPR005825">
    <property type="entry name" value="Ribosomal_uL24_CS"/>
</dbReference>
<evidence type="ECO:0000256" key="1">
    <source>
        <dbReference type="ARBA" id="ARBA00010618"/>
    </source>
</evidence>
<dbReference type="InterPro" id="IPR008991">
    <property type="entry name" value="Translation_prot_SH3-like_sf"/>
</dbReference>
<keyword evidence="3 5" id="KW-0687">Ribonucleoprotein</keyword>
<evidence type="ECO:0000256" key="2">
    <source>
        <dbReference type="ARBA" id="ARBA00022980"/>
    </source>
</evidence>
<dbReference type="PROSITE" id="PS01108">
    <property type="entry name" value="RIBOSOMAL_L24"/>
    <property type="match status" value="1"/>
</dbReference>
<dbReference type="EMBL" id="PFCN01000030">
    <property type="protein sequence ID" value="PIR70253.1"/>
    <property type="molecule type" value="Genomic_DNA"/>
</dbReference>
<evidence type="ECO:0000256" key="6">
    <source>
        <dbReference type="RuleBase" id="RU003477"/>
    </source>
</evidence>
<dbReference type="CDD" id="cd06089">
    <property type="entry name" value="KOW_RPL26"/>
    <property type="match status" value="1"/>
</dbReference>
<gene>
    <name evidence="5" type="primary">rplX</name>
    <name evidence="8" type="ORF">COU46_02470</name>
</gene>
<dbReference type="GO" id="GO:0003735">
    <property type="term" value="F:structural constituent of ribosome"/>
    <property type="evidence" value="ECO:0007669"/>
    <property type="project" value="InterPro"/>
</dbReference>
<dbReference type="Pfam" id="PF17136">
    <property type="entry name" value="ribosomal_L24"/>
    <property type="match status" value="1"/>
</dbReference>
<comment type="function">
    <text evidence="5">One of two assembly initiator proteins, it binds directly to the 5'-end of the 23S rRNA, where it nucleates assembly of the 50S subunit.</text>
</comment>
<dbReference type="Proteomes" id="UP000229383">
    <property type="component" value="Unassembled WGS sequence"/>
</dbReference>
<evidence type="ECO:0000259" key="7">
    <source>
        <dbReference type="SMART" id="SM00739"/>
    </source>
</evidence>
<dbReference type="SUPFAM" id="SSF50104">
    <property type="entry name" value="Translation proteins SH3-like domain"/>
    <property type="match status" value="1"/>
</dbReference>
<dbReference type="GO" id="GO:0019843">
    <property type="term" value="F:rRNA binding"/>
    <property type="evidence" value="ECO:0007669"/>
    <property type="project" value="UniProtKB-UniRule"/>
</dbReference>
<dbReference type="InterPro" id="IPR003256">
    <property type="entry name" value="Ribosomal_uL24"/>
</dbReference>
<dbReference type="HAMAP" id="MF_01326_B">
    <property type="entry name" value="Ribosomal_uL24_B"/>
    <property type="match status" value="1"/>
</dbReference>
<dbReference type="InterPro" id="IPR014722">
    <property type="entry name" value="Rib_uL2_dom2"/>
</dbReference>
<protein>
    <recommendedName>
        <fullName evidence="4 5">Large ribosomal subunit protein uL24</fullName>
    </recommendedName>
</protein>
<evidence type="ECO:0000313" key="9">
    <source>
        <dbReference type="Proteomes" id="UP000229383"/>
    </source>
</evidence>
<name>A0A2H0TFD2_9BACT</name>
<evidence type="ECO:0000256" key="3">
    <source>
        <dbReference type="ARBA" id="ARBA00023274"/>
    </source>
</evidence>
<comment type="similarity">
    <text evidence="1 5 6">Belongs to the universal ribosomal protein uL24 family.</text>
</comment>
<dbReference type="GO" id="GO:1990904">
    <property type="term" value="C:ribonucleoprotein complex"/>
    <property type="evidence" value="ECO:0007669"/>
    <property type="project" value="UniProtKB-KW"/>
</dbReference>
<comment type="caution">
    <text evidence="8">The sequence shown here is derived from an EMBL/GenBank/DDBJ whole genome shotgun (WGS) entry which is preliminary data.</text>
</comment>
<dbReference type="PANTHER" id="PTHR12903">
    <property type="entry name" value="MITOCHONDRIAL RIBOSOMAL PROTEIN L24"/>
    <property type="match status" value="1"/>
</dbReference>
<keyword evidence="5" id="KW-0699">rRNA-binding</keyword>
<dbReference type="SMART" id="SM00739">
    <property type="entry name" value="KOW"/>
    <property type="match status" value="1"/>
</dbReference>
<dbReference type="InterPro" id="IPR057264">
    <property type="entry name" value="Ribosomal_uL24_C"/>
</dbReference>
<feature type="domain" description="KOW" evidence="7">
    <location>
        <begin position="2"/>
        <end position="29"/>
    </location>
</feature>
<comment type="subunit">
    <text evidence="5">Part of the 50S ribosomal subunit.</text>
</comment>
<dbReference type="Pfam" id="PF00467">
    <property type="entry name" value="KOW"/>
    <property type="match status" value="1"/>
</dbReference>
<keyword evidence="5" id="KW-0694">RNA-binding</keyword>
<evidence type="ECO:0000313" key="8">
    <source>
        <dbReference type="EMBL" id="PIR70253.1"/>
    </source>
</evidence>
<accession>A0A2H0TFD2</accession>